<protein>
    <recommendedName>
        <fullName evidence="3">DUF4274 domain-containing protein</fullName>
    </recommendedName>
</protein>
<dbReference type="STRING" id="215743.ROSMUCSMR3_00350"/>
<sequence length="191" mass="21682">MPHASPFDWSASPVAQQIEYLRSLSPEAFHRALVAYDWALAPEPVLGWAMAQRGIDLCTALGVFFNGDPGRFNYMPKAHVPEAYRGVARVLDNICLRVNSGFYLIYPGKTPCCQARLSAWLGFQQADRAEGRRGRWMLDERILAPMLEDDLRLPRDPSAKDKPRQSLWRDLLSPIIGLGVDRDVLKYKEPR</sequence>
<comment type="caution">
    <text evidence="1">The sequence shown here is derived from an EMBL/GenBank/DDBJ whole genome shotgun (WGS) entry which is preliminary data.</text>
</comment>
<dbReference type="Proteomes" id="UP000030021">
    <property type="component" value="Unassembled WGS sequence"/>
</dbReference>
<evidence type="ECO:0000313" key="2">
    <source>
        <dbReference type="Proteomes" id="UP000030021"/>
    </source>
</evidence>
<accession>A0A0A0HMZ2</accession>
<dbReference type="eggNOG" id="ENOG5033Y6N">
    <property type="taxonomic scope" value="Bacteria"/>
</dbReference>
<evidence type="ECO:0008006" key="3">
    <source>
        <dbReference type="Google" id="ProtNLM"/>
    </source>
</evidence>
<proteinExistence type="predicted"/>
<evidence type="ECO:0000313" key="1">
    <source>
        <dbReference type="EMBL" id="KGM88575.1"/>
    </source>
</evidence>
<dbReference type="RefSeq" id="WP_245875141.1">
    <property type="nucleotide sequence ID" value="NZ_KN293978.2"/>
</dbReference>
<name>A0A0A0HMZ2_9RHOB</name>
<reference evidence="1 2" key="1">
    <citation type="submission" date="2013-01" db="EMBL/GenBank/DDBJ databases">
        <authorList>
            <person name="Fiebig A."/>
            <person name="Goeker M."/>
            <person name="Klenk H.-P.P."/>
        </authorList>
    </citation>
    <scope>NUCLEOTIDE SEQUENCE [LARGE SCALE GENOMIC DNA]</scope>
    <source>
        <strain evidence="1 2">DSM 17069</strain>
    </source>
</reference>
<dbReference type="PATRIC" id="fig|1288298.3.peg.1421"/>
<gene>
    <name evidence="1" type="ORF">rosmuc_01409</name>
</gene>
<dbReference type="EMBL" id="AONH01000007">
    <property type="protein sequence ID" value="KGM88575.1"/>
    <property type="molecule type" value="Genomic_DNA"/>
</dbReference>
<dbReference type="HOGENOM" id="CLU_1420494_0_0_5"/>
<dbReference type="AlphaFoldDB" id="A0A0A0HMZ2"/>
<organism evidence="1 2">
    <name type="scientific">Roseovarius mucosus DSM 17069</name>
    <dbReference type="NCBI Taxonomy" id="1288298"/>
    <lineage>
        <taxon>Bacteria</taxon>
        <taxon>Pseudomonadati</taxon>
        <taxon>Pseudomonadota</taxon>
        <taxon>Alphaproteobacteria</taxon>
        <taxon>Rhodobacterales</taxon>
        <taxon>Roseobacteraceae</taxon>
        <taxon>Roseovarius</taxon>
    </lineage>
</organism>